<evidence type="ECO:0000313" key="6">
    <source>
        <dbReference type="Proteomes" id="UP000017842"/>
    </source>
</evidence>
<organism evidence="5 6">
    <name type="scientific">Methyloglobulus morosus KoM1</name>
    <dbReference type="NCBI Taxonomy" id="1116472"/>
    <lineage>
        <taxon>Bacteria</taxon>
        <taxon>Pseudomonadati</taxon>
        <taxon>Pseudomonadota</taxon>
        <taxon>Gammaproteobacteria</taxon>
        <taxon>Methylococcales</taxon>
        <taxon>Methylococcaceae</taxon>
        <taxon>Methyloglobulus</taxon>
    </lineage>
</organism>
<dbReference type="RefSeq" id="WP_023493597.1">
    <property type="nucleotide sequence ID" value="NZ_AYLO01000021.1"/>
</dbReference>
<dbReference type="NCBIfam" id="NF001246">
    <property type="entry name" value="PRK00218.1-2"/>
    <property type="match status" value="1"/>
</dbReference>
<evidence type="ECO:0000256" key="4">
    <source>
        <dbReference type="HAMAP-Rule" id="MF_00695"/>
    </source>
</evidence>
<dbReference type="GO" id="GO:0005886">
    <property type="term" value="C:plasma membrane"/>
    <property type="evidence" value="ECO:0007669"/>
    <property type="project" value="UniProtKB-SubCell"/>
</dbReference>
<comment type="subcellular location">
    <subcellularLocation>
        <location evidence="4">Cytoplasm</location>
    </subcellularLocation>
    <subcellularLocation>
        <location evidence="4">Cell membrane</location>
        <topology evidence="4">Peripheral membrane protein</topology>
        <orientation evidence="4">Cytoplasmic side</orientation>
    </subcellularLocation>
</comment>
<dbReference type="PANTHER" id="PTHR38100:SF1">
    <property type="entry name" value="HIGH FREQUENCY LYSOGENIZATION PROTEIN HFLD"/>
    <property type="match status" value="1"/>
</dbReference>
<keyword evidence="3 4" id="KW-0472">Membrane</keyword>
<dbReference type="OrthoDB" id="9788031at2"/>
<protein>
    <recommendedName>
        <fullName evidence="4">High frequency lysogenization protein HflD homolog</fullName>
    </recommendedName>
</protein>
<dbReference type="InterPro" id="IPR007451">
    <property type="entry name" value="HflD"/>
</dbReference>
<name>V5BJC5_9GAMM</name>
<keyword evidence="1 4" id="KW-1003">Cell membrane</keyword>
<dbReference type="AlphaFoldDB" id="V5BJC5"/>
<evidence type="ECO:0000256" key="1">
    <source>
        <dbReference type="ARBA" id="ARBA00022475"/>
    </source>
</evidence>
<proteinExistence type="inferred from homology"/>
<dbReference type="STRING" id="1116472.MGMO_21c00050"/>
<dbReference type="Gene3D" id="1.10.3890.10">
    <property type="entry name" value="HflD-like"/>
    <property type="match status" value="1"/>
</dbReference>
<comment type="similarity">
    <text evidence="4">Belongs to the HflD family.</text>
</comment>
<gene>
    <name evidence="4 5" type="primary">hflD</name>
    <name evidence="5" type="ORF">MGMO_21c00050</name>
</gene>
<dbReference type="PANTHER" id="PTHR38100">
    <property type="entry name" value="HIGH FREQUENCY LYSOGENIZATION PROTEIN HFLD"/>
    <property type="match status" value="1"/>
</dbReference>
<accession>V5BJC5</accession>
<dbReference type="PATRIC" id="fig|1116472.3.peg.707"/>
<dbReference type="eggNOG" id="COG2915">
    <property type="taxonomic scope" value="Bacteria"/>
</dbReference>
<dbReference type="HAMAP" id="MF_00695">
    <property type="entry name" value="HflD_protein"/>
    <property type="match status" value="1"/>
</dbReference>
<reference evidence="5 6" key="1">
    <citation type="journal article" date="2013" name="Genome Announc.">
        <title>Draft Genome Sequence of the Methanotrophic Gammaproteobacterium Methyloglobulus morosus DSM 22980 Strain KoM1.</title>
        <authorList>
            <person name="Poehlein A."/>
            <person name="Deutzmann J.S."/>
            <person name="Daniel R."/>
            <person name="Simeonova D.D."/>
        </authorList>
    </citation>
    <scope>NUCLEOTIDE SEQUENCE [LARGE SCALE GENOMIC DNA]</scope>
    <source>
        <strain evidence="5 6">KoM1</strain>
    </source>
</reference>
<dbReference type="Pfam" id="PF04356">
    <property type="entry name" value="DUF489"/>
    <property type="match status" value="1"/>
</dbReference>
<dbReference type="SUPFAM" id="SSF101322">
    <property type="entry name" value="YcfC-like"/>
    <property type="match status" value="1"/>
</dbReference>
<comment type="caution">
    <text evidence="5">The sequence shown here is derived from an EMBL/GenBank/DDBJ whole genome shotgun (WGS) entry which is preliminary data.</text>
</comment>
<dbReference type="EMBL" id="AYLO01000021">
    <property type="protein sequence ID" value="ESS73415.1"/>
    <property type="molecule type" value="Genomic_DNA"/>
</dbReference>
<evidence type="ECO:0000256" key="3">
    <source>
        <dbReference type="ARBA" id="ARBA00023136"/>
    </source>
</evidence>
<evidence type="ECO:0000313" key="5">
    <source>
        <dbReference type="EMBL" id="ESS73415.1"/>
    </source>
</evidence>
<sequence>MELKTFSNQTIALAGIAQVAVLVQQLATTGTCDQEAMEASIGSVLKIDSDSAVDIYGGLSGLKLGFEQLNGQLTGEKPPNPDQARYAASIVFLEKKLADRKDFLAIIQAGVVKAQAQAEQFGLLHENVLANLGDLYHSTISTLQPRIMVNGEQRFLSSHAIANKIRALLLAGIRSALLWRQCGGSRWKFIFYRRRIQDELQHLIKQI</sequence>
<keyword evidence="6" id="KW-1185">Reference proteome</keyword>
<dbReference type="GO" id="GO:0005737">
    <property type="term" value="C:cytoplasm"/>
    <property type="evidence" value="ECO:0007669"/>
    <property type="project" value="UniProtKB-SubCell"/>
</dbReference>
<dbReference type="Proteomes" id="UP000017842">
    <property type="component" value="Unassembled WGS sequence"/>
</dbReference>
<evidence type="ECO:0000256" key="2">
    <source>
        <dbReference type="ARBA" id="ARBA00022490"/>
    </source>
</evidence>
<keyword evidence="2 4" id="KW-0963">Cytoplasm</keyword>
<dbReference type="InterPro" id="IPR035932">
    <property type="entry name" value="HflD-like_sf"/>
</dbReference>